<proteinExistence type="predicted"/>
<dbReference type="STRING" id="85681.V4TCR4"/>
<dbReference type="eggNOG" id="KOG4197">
    <property type="taxonomic scope" value="Eukaryota"/>
</dbReference>
<sequence>MQQDNQIYNSIQSSKIERITRIINDHPFSDQPLHPKLFQCILETTSLSSTLIGNVLGHLLAAHSNGFKALRFFKFILQQPQSTPTSRAFEKNLHILARMRHFDQAWELMTQVQRTHPSLRALKSMSIMLSINPRFQSYEETLDALDRMEREVFVGIRKFHSEEFNALLQAYCTQKEMKEARPVFVELFLRFASNNKTMSILLPGLKESGDVTAMKIFYHEMVLRG</sequence>
<dbReference type="KEGG" id="cic:CICLE_v10024535mg"/>
<reference evidence="1 2" key="1">
    <citation type="submission" date="2013-10" db="EMBL/GenBank/DDBJ databases">
        <authorList>
            <consortium name="International Citrus Genome Consortium"/>
            <person name="Jenkins J."/>
            <person name="Schmutz J."/>
            <person name="Prochnik S."/>
            <person name="Rokhsar D."/>
            <person name="Gmitter F."/>
            <person name="Ollitrault P."/>
            <person name="Machado M."/>
            <person name="Talon M."/>
            <person name="Wincker P."/>
            <person name="Jaillon O."/>
            <person name="Morgante M."/>
        </authorList>
    </citation>
    <scope>NUCLEOTIDE SEQUENCE</scope>
    <source>
        <strain evidence="2">cv. Clemenules</strain>
    </source>
</reference>
<gene>
    <name evidence="1" type="ORF">CICLE_v10024535mg</name>
</gene>
<organism evidence="1 2">
    <name type="scientific">Citrus clementina</name>
    <name type="common">Clementine</name>
    <name type="synonym">Citrus deliciosa x Citrus sinensis</name>
    <dbReference type="NCBI Taxonomy" id="85681"/>
    <lineage>
        <taxon>Eukaryota</taxon>
        <taxon>Viridiplantae</taxon>
        <taxon>Streptophyta</taxon>
        <taxon>Embryophyta</taxon>
        <taxon>Tracheophyta</taxon>
        <taxon>Spermatophyta</taxon>
        <taxon>Magnoliopsida</taxon>
        <taxon>eudicotyledons</taxon>
        <taxon>Gunneridae</taxon>
        <taxon>Pentapetalae</taxon>
        <taxon>rosids</taxon>
        <taxon>malvids</taxon>
        <taxon>Sapindales</taxon>
        <taxon>Rutaceae</taxon>
        <taxon>Aurantioideae</taxon>
        <taxon>Citrus</taxon>
    </lineage>
</organism>
<keyword evidence="2" id="KW-1185">Reference proteome</keyword>
<evidence type="ECO:0000313" key="1">
    <source>
        <dbReference type="EMBL" id="ESR58113.1"/>
    </source>
</evidence>
<accession>V4TCR4</accession>
<evidence type="ECO:0008006" key="3">
    <source>
        <dbReference type="Google" id="ProtNLM"/>
    </source>
</evidence>
<evidence type="ECO:0000313" key="2">
    <source>
        <dbReference type="Proteomes" id="UP000030687"/>
    </source>
</evidence>
<dbReference type="Proteomes" id="UP000030687">
    <property type="component" value="Unassembled WGS sequence"/>
</dbReference>
<dbReference type="Gene3D" id="1.25.40.10">
    <property type="entry name" value="Tetratricopeptide repeat domain"/>
    <property type="match status" value="1"/>
</dbReference>
<dbReference type="InterPro" id="IPR044578">
    <property type="entry name" value="BIR6-like"/>
</dbReference>
<dbReference type="AlphaFoldDB" id="V4TCR4"/>
<dbReference type="PANTHER" id="PTHR47003">
    <property type="entry name" value="OS01G0970900 PROTEIN"/>
    <property type="match status" value="1"/>
</dbReference>
<name>V4TCR4_CITCL</name>
<dbReference type="InParanoid" id="V4TCR4"/>
<dbReference type="PANTHER" id="PTHR47003:SF2">
    <property type="entry name" value="OS01G0970900 PROTEIN"/>
    <property type="match status" value="1"/>
</dbReference>
<dbReference type="InterPro" id="IPR011990">
    <property type="entry name" value="TPR-like_helical_dom_sf"/>
</dbReference>
<dbReference type="EMBL" id="KI536661">
    <property type="protein sequence ID" value="ESR58113.1"/>
    <property type="molecule type" value="Genomic_DNA"/>
</dbReference>
<dbReference type="GO" id="GO:0008380">
    <property type="term" value="P:RNA splicing"/>
    <property type="evidence" value="ECO:0007669"/>
    <property type="project" value="InterPro"/>
</dbReference>
<protein>
    <recommendedName>
        <fullName evidence="3">Pentacotripeptide-repeat region of PRORP domain-containing protein</fullName>
    </recommendedName>
</protein>
<dbReference type="Gramene" id="ESR58113">
    <property type="protein sequence ID" value="ESR58113"/>
    <property type="gene ID" value="CICLE_v10024535mg"/>
</dbReference>